<evidence type="ECO:0000259" key="1">
    <source>
        <dbReference type="Pfam" id="PF12680"/>
    </source>
</evidence>
<dbReference type="InterPro" id="IPR037401">
    <property type="entry name" value="SnoaL-like"/>
</dbReference>
<dbReference type="InterPro" id="IPR032710">
    <property type="entry name" value="NTF2-like_dom_sf"/>
</dbReference>
<dbReference type="EMBL" id="BONK01000020">
    <property type="protein sequence ID" value="GIG23492.1"/>
    <property type="molecule type" value="Genomic_DNA"/>
</dbReference>
<dbReference type="Gene3D" id="3.10.450.50">
    <property type="match status" value="1"/>
</dbReference>
<feature type="domain" description="SnoaL-like" evidence="1">
    <location>
        <begin position="12"/>
        <end position="104"/>
    </location>
</feature>
<evidence type="ECO:0000313" key="2">
    <source>
        <dbReference type="EMBL" id="GIG23492.1"/>
    </source>
</evidence>
<protein>
    <recommendedName>
        <fullName evidence="1">SnoaL-like domain-containing protein</fullName>
    </recommendedName>
</protein>
<organism evidence="2 3">
    <name type="scientific">Cellulomonas chitinilytica</name>
    <dbReference type="NCBI Taxonomy" id="398759"/>
    <lineage>
        <taxon>Bacteria</taxon>
        <taxon>Bacillati</taxon>
        <taxon>Actinomycetota</taxon>
        <taxon>Actinomycetes</taxon>
        <taxon>Micrococcales</taxon>
        <taxon>Cellulomonadaceae</taxon>
        <taxon>Cellulomonas</taxon>
    </lineage>
</organism>
<keyword evidence="3" id="KW-1185">Reference proteome</keyword>
<sequence length="124" mass="14450">MDPGAVMTWVGEYERAWRERDVDAVGRLFADDASYLRSPYDDPPLRGLAAIRDFWEDDTPFEMTAEPVAVQGDTAVVRVEVHYGGDRPQEYRDLWVVRFDAEGRASWFEEWAYWPDKPYTQAPQ</sequence>
<evidence type="ECO:0000313" key="3">
    <source>
        <dbReference type="Proteomes" id="UP000632740"/>
    </source>
</evidence>
<dbReference type="Pfam" id="PF12680">
    <property type="entry name" value="SnoaL_2"/>
    <property type="match status" value="1"/>
</dbReference>
<gene>
    <name evidence="2" type="ORF">Cch01nite_42160</name>
</gene>
<dbReference type="AlphaFoldDB" id="A0A919P7D8"/>
<accession>A0A919P7D8</accession>
<reference evidence="2" key="1">
    <citation type="submission" date="2021-01" db="EMBL/GenBank/DDBJ databases">
        <title>Whole genome shotgun sequence of Cellulomonas chitinilytica NBRC 110799.</title>
        <authorList>
            <person name="Komaki H."/>
            <person name="Tamura T."/>
        </authorList>
    </citation>
    <scope>NUCLEOTIDE SEQUENCE</scope>
    <source>
        <strain evidence="2">NBRC 110799</strain>
    </source>
</reference>
<proteinExistence type="predicted"/>
<comment type="caution">
    <text evidence="2">The sequence shown here is derived from an EMBL/GenBank/DDBJ whole genome shotgun (WGS) entry which is preliminary data.</text>
</comment>
<dbReference type="Proteomes" id="UP000632740">
    <property type="component" value="Unassembled WGS sequence"/>
</dbReference>
<dbReference type="RefSeq" id="WP_203758497.1">
    <property type="nucleotide sequence ID" value="NZ_BONK01000020.1"/>
</dbReference>
<dbReference type="SUPFAM" id="SSF54427">
    <property type="entry name" value="NTF2-like"/>
    <property type="match status" value="1"/>
</dbReference>
<name>A0A919P7D8_9CELL</name>